<evidence type="ECO:0000256" key="4">
    <source>
        <dbReference type="ARBA" id="ARBA00022833"/>
    </source>
</evidence>
<name>A0A918FEZ1_9DEIO</name>
<dbReference type="AlphaFoldDB" id="A0A918FEZ1"/>
<evidence type="ECO:0000256" key="3">
    <source>
        <dbReference type="ARBA" id="ARBA00022801"/>
    </source>
</evidence>
<dbReference type="Proteomes" id="UP000603865">
    <property type="component" value="Unassembled WGS sequence"/>
</dbReference>
<evidence type="ECO:0000256" key="5">
    <source>
        <dbReference type="ARBA" id="ARBA00023049"/>
    </source>
</evidence>
<reference evidence="7" key="2">
    <citation type="submission" date="2020-09" db="EMBL/GenBank/DDBJ databases">
        <authorList>
            <person name="Sun Q."/>
            <person name="Ohkuma M."/>
        </authorList>
    </citation>
    <scope>NUCLEOTIDE SEQUENCE</scope>
    <source>
        <strain evidence="7">JCM 31311</strain>
    </source>
</reference>
<dbReference type="EMBL" id="BMQL01000052">
    <property type="protein sequence ID" value="GGR31390.1"/>
    <property type="molecule type" value="Genomic_DNA"/>
</dbReference>
<evidence type="ECO:0000256" key="1">
    <source>
        <dbReference type="ARBA" id="ARBA00022670"/>
    </source>
</evidence>
<comment type="caution">
    <text evidence="7">The sequence shown here is derived from an EMBL/GenBank/DDBJ whole genome shotgun (WGS) entry which is preliminary data.</text>
</comment>
<proteinExistence type="predicted"/>
<protein>
    <recommendedName>
        <fullName evidence="6">JAB domain-containing protein</fullName>
    </recommendedName>
</protein>
<keyword evidence="8" id="KW-1185">Reference proteome</keyword>
<evidence type="ECO:0000259" key="6">
    <source>
        <dbReference type="Pfam" id="PF14464"/>
    </source>
</evidence>
<evidence type="ECO:0000313" key="8">
    <source>
        <dbReference type="Proteomes" id="UP000603865"/>
    </source>
</evidence>
<evidence type="ECO:0000256" key="2">
    <source>
        <dbReference type="ARBA" id="ARBA00022723"/>
    </source>
</evidence>
<dbReference type="RefSeq" id="WP_189093017.1">
    <property type="nucleotide sequence ID" value="NZ_BMQL01000052.1"/>
</dbReference>
<dbReference type="Pfam" id="PF14464">
    <property type="entry name" value="Prok-JAB"/>
    <property type="match status" value="1"/>
</dbReference>
<sequence length="153" mass="16943">MRYAAAGISLNLPAKLATKGMEPLEQGGILLGDSSAGQVETFTTPGPLDVRLEELFMLLDDCHQETLEASGLDYLGFWHTHPVGTPSDYSLEDLQDWQEGAVQMFAQLPNATHFYYPIVTGDRLRVWAMDRALNLTELHPEEVTPCSIPTLQP</sequence>
<evidence type="ECO:0000313" key="7">
    <source>
        <dbReference type="EMBL" id="GGR31390.1"/>
    </source>
</evidence>
<reference evidence="7" key="1">
    <citation type="journal article" date="2014" name="Int. J. Syst. Evol. Microbiol.">
        <title>Complete genome sequence of Corynebacterium casei LMG S-19264T (=DSM 44701T), isolated from a smear-ripened cheese.</title>
        <authorList>
            <consortium name="US DOE Joint Genome Institute (JGI-PGF)"/>
            <person name="Walter F."/>
            <person name="Albersmeier A."/>
            <person name="Kalinowski J."/>
            <person name="Ruckert C."/>
        </authorList>
    </citation>
    <scope>NUCLEOTIDE SEQUENCE</scope>
    <source>
        <strain evidence="7">JCM 31311</strain>
    </source>
</reference>
<keyword evidence="1" id="KW-0645">Protease</keyword>
<feature type="domain" description="JAB" evidence="6">
    <location>
        <begin position="22"/>
        <end position="113"/>
    </location>
</feature>
<keyword evidence="2" id="KW-0479">Metal-binding</keyword>
<keyword evidence="4" id="KW-0862">Zinc</keyword>
<gene>
    <name evidence="7" type="ORF">GCM10008957_47620</name>
</gene>
<organism evidence="7 8">
    <name type="scientific">Deinococcus ruber</name>
    <dbReference type="NCBI Taxonomy" id="1848197"/>
    <lineage>
        <taxon>Bacteria</taxon>
        <taxon>Thermotogati</taxon>
        <taxon>Deinococcota</taxon>
        <taxon>Deinococci</taxon>
        <taxon>Deinococcales</taxon>
        <taxon>Deinococcaceae</taxon>
        <taxon>Deinococcus</taxon>
    </lineage>
</organism>
<dbReference type="InterPro" id="IPR028090">
    <property type="entry name" value="JAB_dom_prok"/>
</dbReference>
<dbReference type="GO" id="GO:0046872">
    <property type="term" value="F:metal ion binding"/>
    <property type="evidence" value="ECO:0007669"/>
    <property type="project" value="UniProtKB-KW"/>
</dbReference>
<dbReference type="Gene3D" id="3.40.140.10">
    <property type="entry name" value="Cytidine Deaminase, domain 2"/>
    <property type="match status" value="1"/>
</dbReference>
<dbReference type="GO" id="GO:0008237">
    <property type="term" value="F:metallopeptidase activity"/>
    <property type="evidence" value="ECO:0007669"/>
    <property type="project" value="UniProtKB-KW"/>
</dbReference>
<keyword evidence="5" id="KW-0482">Metalloprotease</keyword>
<dbReference type="GO" id="GO:0006508">
    <property type="term" value="P:proteolysis"/>
    <property type="evidence" value="ECO:0007669"/>
    <property type="project" value="UniProtKB-KW"/>
</dbReference>
<accession>A0A918FEZ1</accession>
<dbReference type="SUPFAM" id="SSF102712">
    <property type="entry name" value="JAB1/MPN domain"/>
    <property type="match status" value="1"/>
</dbReference>
<keyword evidence="3" id="KW-0378">Hydrolase</keyword>